<keyword evidence="6" id="KW-1185">Reference proteome</keyword>
<sequence>MSSPLADRIALVTGASRGIGRAVALELARAGAHVIALARTSGALEELDDEIRALGGSATLVPVDLKDYDALDRLGAAIHERWGKLDVLVANAGLLGALSPLGHIEPKVWDDVMAVNVTANWRLIRSLDPLLRASDAGRAVFISSGAAHKGTAYWGVYAVSKAALEMLARTYAAETASTPVKVMLANPGPLRTAMRRAAMPGEDPQSLRTPEDFAPHLVELVLPEWQESGLIYDFREDRLLKPQMPA</sequence>
<dbReference type="InterPro" id="IPR002347">
    <property type="entry name" value="SDR_fam"/>
</dbReference>
<evidence type="ECO:0000256" key="3">
    <source>
        <dbReference type="RuleBase" id="RU000363"/>
    </source>
</evidence>
<evidence type="ECO:0000256" key="1">
    <source>
        <dbReference type="ARBA" id="ARBA00006484"/>
    </source>
</evidence>
<dbReference type="Pfam" id="PF00106">
    <property type="entry name" value="adh_short"/>
    <property type="match status" value="1"/>
</dbReference>
<dbReference type="PRINTS" id="PR00080">
    <property type="entry name" value="SDRFAMILY"/>
</dbReference>
<dbReference type="AlphaFoldDB" id="A0A840BVX6"/>
<keyword evidence="2" id="KW-0560">Oxidoreductase</keyword>
<evidence type="ECO:0000313" key="6">
    <source>
        <dbReference type="Proteomes" id="UP000577362"/>
    </source>
</evidence>
<evidence type="ECO:0000313" key="5">
    <source>
        <dbReference type="EMBL" id="MBB4015862.1"/>
    </source>
</evidence>
<dbReference type="InterPro" id="IPR020904">
    <property type="entry name" value="Sc_DH/Rdtase_CS"/>
</dbReference>
<organism evidence="5 6">
    <name type="scientific">Chelatococcus caeni</name>
    <dbReference type="NCBI Taxonomy" id="1348468"/>
    <lineage>
        <taxon>Bacteria</taxon>
        <taxon>Pseudomonadati</taxon>
        <taxon>Pseudomonadota</taxon>
        <taxon>Alphaproteobacteria</taxon>
        <taxon>Hyphomicrobiales</taxon>
        <taxon>Chelatococcaceae</taxon>
        <taxon>Chelatococcus</taxon>
    </lineage>
</organism>
<dbReference type="EMBL" id="JACIEN010000001">
    <property type="protein sequence ID" value="MBB4015862.1"/>
    <property type="molecule type" value="Genomic_DNA"/>
</dbReference>
<accession>A0A840BVX6</accession>
<name>A0A840BVX6_9HYPH</name>
<dbReference type="PANTHER" id="PTHR44196:SF4">
    <property type="entry name" value="SHORT CHAIN DEHYDROGENASE"/>
    <property type="match status" value="1"/>
</dbReference>
<proteinExistence type="inferred from homology"/>
<dbReference type="RefSeq" id="WP_183315797.1">
    <property type="nucleotide sequence ID" value="NZ_JACIEN010000001.1"/>
</dbReference>
<dbReference type="Proteomes" id="UP000577362">
    <property type="component" value="Unassembled WGS sequence"/>
</dbReference>
<dbReference type="CDD" id="cd05233">
    <property type="entry name" value="SDR_c"/>
    <property type="match status" value="1"/>
</dbReference>
<reference evidence="5 6" key="1">
    <citation type="submission" date="2020-08" db="EMBL/GenBank/DDBJ databases">
        <title>Genomic Encyclopedia of Type Strains, Phase IV (KMG-IV): sequencing the most valuable type-strain genomes for metagenomic binning, comparative biology and taxonomic classification.</title>
        <authorList>
            <person name="Goeker M."/>
        </authorList>
    </citation>
    <scope>NUCLEOTIDE SEQUENCE [LARGE SCALE GENOMIC DNA]</scope>
    <source>
        <strain evidence="5 6">DSM 103737</strain>
    </source>
</reference>
<evidence type="ECO:0000259" key="4">
    <source>
        <dbReference type="SMART" id="SM00822"/>
    </source>
</evidence>
<dbReference type="PRINTS" id="PR00081">
    <property type="entry name" value="GDHRDH"/>
</dbReference>
<dbReference type="GO" id="GO:0016491">
    <property type="term" value="F:oxidoreductase activity"/>
    <property type="evidence" value="ECO:0007669"/>
    <property type="project" value="UniProtKB-KW"/>
</dbReference>
<dbReference type="PANTHER" id="PTHR44196">
    <property type="entry name" value="DEHYDROGENASE/REDUCTASE SDR FAMILY MEMBER 7B"/>
    <property type="match status" value="1"/>
</dbReference>
<dbReference type="InterPro" id="IPR057326">
    <property type="entry name" value="KR_dom"/>
</dbReference>
<dbReference type="SMART" id="SM00822">
    <property type="entry name" value="PKS_KR"/>
    <property type="match status" value="1"/>
</dbReference>
<comment type="similarity">
    <text evidence="1 3">Belongs to the short-chain dehydrogenases/reductases (SDR) family.</text>
</comment>
<protein>
    <submittedName>
        <fullName evidence="5">NAD(P)-dependent dehydrogenase (Short-subunit alcohol dehydrogenase family)</fullName>
    </submittedName>
</protein>
<dbReference type="SUPFAM" id="SSF51735">
    <property type="entry name" value="NAD(P)-binding Rossmann-fold domains"/>
    <property type="match status" value="1"/>
</dbReference>
<dbReference type="PROSITE" id="PS00061">
    <property type="entry name" value="ADH_SHORT"/>
    <property type="match status" value="1"/>
</dbReference>
<dbReference type="GO" id="GO:0016020">
    <property type="term" value="C:membrane"/>
    <property type="evidence" value="ECO:0007669"/>
    <property type="project" value="TreeGrafter"/>
</dbReference>
<feature type="domain" description="Ketoreductase" evidence="4">
    <location>
        <begin position="8"/>
        <end position="193"/>
    </location>
</feature>
<gene>
    <name evidence="5" type="ORF">GGR16_000868</name>
</gene>
<comment type="caution">
    <text evidence="5">The sequence shown here is derived from an EMBL/GenBank/DDBJ whole genome shotgun (WGS) entry which is preliminary data.</text>
</comment>
<dbReference type="InterPro" id="IPR036291">
    <property type="entry name" value="NAD(P)-bd_dom_sf"/>
</dbReference>
<evidence type="ECO:0000256" key="2">
    <source>
        <dbReference type="ARBA" id="ARBA00023002"/>
    </source>
</evidence>
<dbReference type="Gene3D" id="3.40.50.720">
    <property type="entry name" value="NAD(P)-binding Rossmann-like Domain"/>
    <property type="match status" value="1"/>
</dbReference>